<sequence length="55" mass="6189">MGFDENAESLSARRSGQIFRTMQSMADAIERFAKTTTGFSTTAHVMEEQFRPASR</sequence>
<evidence type="ECO:0000313" key="1">
    <source>
        <dbReference type="EMBL" id="QDV69916.1"/>
    </source>
</evidence>
<dbReference type="KEGG" id="rcf:Poly24_36340"/>
<proteinExistence type="predicted"/>
<dbReference type="EMBL" id="CP036348">
    <property type="protein sequence ID" value="QDV69916.1"/>
    <property type="molecule type" value="Genomic_DNA"/>
</dbReference>
<accession>A0A518JWK4</accession>
<keyword evidence="2" id="KW-1185">Reference proteome</keyword>
<evidence type="ECO:0000313" key="2">
    <source>
        <dbReference type="Proteomes" id="UP000315082"/>
    </source>
</evidence>
<organism evidence="1 2">
    <name type="scientific">Rosistilla carotiformis</name>
    <dbReference type="NCBI Taxonomy" id="2528017"/>
    <lineage>
        <taxon>Bacteria</taxon>
        <taxon>Pseudomonadati</taxon>
        <taxon>Planctomycetota</taxon>
        <taxon>Planctomycetia</taxon>
        <taxon>Pirellulales</taxon>
        <taxon>Pirellulaceae</taxon>
        <taxon>Rosistilla</taxon>
    </lineage>
</organism>
<dbReference type="Proteomes" id="UP000315082">
    <property type="component" value="Chromosome"/>
</dbReference>
<reference evidence="1 2" key="1">
    <citation type="submission" date="2019-02" db="EMBL/GenBank/DDBJ databases">
        <title>Deep-cultivation of Planctomycetes and their phenomic and genomic characterization uncovers novel biology.</title>
        <authorList>
            <person name="Wiegand S."/>
            <person name="Jogler M."/>
            <person name="Boedeker C."/>
            <person name="Pinto D."/>
            <person name="Vollmers J."/>
            <person name="Rivas-Marin E."/>
            <person name="Kohn T."/>
            <person name="Peeters S.H."/>
            <person name="Heuer A."/>
            <person name="Rast P."/>
            <person name="Oberbeckmann S."/>
            <person name="Bunk B."/>
            <person name="Jeske O."/>
            <person name="Meyerdierks A."/>
            <person name="Storesund J.E."/>
            <person name="Kallscheuer N."/>
            <person name="Luecker S."/>
            <person name="Lage O.M."/>
            <person name="Pohl T."/>
            <person name="Merkel B.J."/>
            <person name="Hornburger P."/>
            <person name="Mueller R.-W."/>
            <person name="Bruemmer F."/>
            <person name="Labrenz M."/>
            <person name="Spormann A.M."/>
            <person name="Op den Camp H."/>
            <person name="Overmann J."/>
            <person name="Amann R."/>
            <person name="Jetten M.S.M."/>
            <person name="Mascher T."/>
            <person name="Medema M.H."/>
            <person name="Devos D.P."/>
            <person name="Kaster A.-K."/>
            <person name="Ovreas L."/>
            <person name="Rohde M."/>
            <person name="Galperin M.Y."/>
            <person name="Jogler C."/>
        </authorList>
    </citation>
    <scope>NUCLEOTIDE SEQUENCE [LARGE SCALE GENOMIC DNA]</scope>
    <source>
        <strain evidence="1 2">Poly24</strain>
    </source>
</reference>
<protein>
    <submittedName>
        <fullName evidence="1">Uncharacterized protein</fullName>
    </submittedName>
</protein>
<dbReference type="AlphaFoldDB" id="A0A518JWK4"/>
<gene>
    <name evidence="1" type="ORF">Poly24_36340</name>
</gene>
<name>A0A518JWK4_9BACT</name>